<evidence type="ECO:0000256" key="9">
    <source>
        <dbReference type="RuleBase" id="RU003357"/>
    </source>
</evidence>
<accession>A0A7U3Q3U9</accession>
<dbReference type="Gene3D" id="2.170.130.10">
    <property type="entry name" value="TonB-dependent receptor, plug domain"/>
    <property type="match status" value="1"/>
</dbReference>
<dbReference type="InterPro" id="IPR008969">
    <property type="entry name" value="CarboxyPept-like_regulatory"/>
</dbReference>
<sequence>MREFIFNYCKRADFLAFLFILACACCPGKTLAQQQRESFLSGTVMSAADRNPISGAVITVGKKLTNTDSEGKFSMATTLERGELKVSFMGFKTKLIPFDLNKSTVILIVLEVDSLDLGSVEISTGYERKAKERVTGSLDLVDNKKLNEQFGLNILNRLEGMTPSVSFDRDGQRPGLTIRGLSSINASKSPLIVLDNFPYAGEIININPNDIESITVLKDAAASSIWGARAGNGVIVITSKTGRKNQEMSIALNSNLSITTKPDIYKSKNFISSSDYIDLEKFLYSKGYYQSLLENTNTYPVVSPVVELLWKRAAATATEQVQIDKQIENLKGNDVREDIDRRLYSGGYNQQYALSINGGSEKNTYFYSAGYDKGKDQLSATNDRLSIKAQNAFNLSDRLSLRTGLLYTAANTRSGKPDPTSIRSGVAQGLYPYAMLADREGNSLPIPKIYRESYIATAGGGKLLDWRYYPLEDYKNSESLRKSQDFLANVNLEYRILAWLRAGARYQSEKQITDGTSLNTEGSFFTRNMINQFTQLNQVTGITKYIVPRGSIIDLNKIELSSQNLRTQIDVDKSWNNNSISGVIGAEVGRNRTNGNAYRTYGYNDDLGVATGLIDPVNSYPLFYGGTATIGNTNSFSGTDNRSISYYGSGAYTYLNRYSISGSIRKDQSNIFGVNTNQKGRPFWSAGAAWELTREKFFPLDAFSYLKVRATYGTSGNVDNSLSALTVMSYTGSPNSLTGFTQAVINKFANPDLRWEKTGMFNIGVDFATSGGRISGSLDYYQKRGTDLLGDALVDITTGLKVTSVRKNVAEMSGKGIDLTLNSTNIDRKVKWRSTLLLAYTQNRVQDYYLSTYQGSTYITPQGNLVTPVAGYPVYSIFSYRSAGLDPVNGNPRGYLGDKISTDYTAITGNGTQVADLVYNGPSTPVVSGAIRNTLNYKNFELAVNITYKLGYYFRKSSVSYSALFSGWVQHADYMSRWQKTGDEHFTTIPSLIYPADPNRDAFYAGSETLVRRADHLRLQYISIAYSVPGIKSKKLPIRDLSITANASNLGILWAANKDGIDPDYPYDISPPKMLSFGVRAQF</sequence>
<evidence type="ECO:0000256" key="5">
    <source>
        <dbReference type="ARBA" id="ARBA00023077"/>
    </source>
</evidence>
<evidence type="ECO:0000256" key="3">
    <source>
        <dbReference type="ARBA" id="ARBA00022452"/>
    </source>
</evidence>
<dbReference type="Gene3D" id="2.40.170.20">
    <property type="entry name" value="TonB-dependent receptor, beta-barrel domain"/>
    <property type="match status" value="1"/>
</dbReference>
<evidence type="ECO:0000259" key="11">
    <source>
        <dbReference type="Pfam" id="PF07715"/>
    </source>
</evidence>
<dbReference type="NCBIfam" id="TIGR04057">
    <property type="entry name" value="SusC_RagA_signa"/>
    <property type="match status" value="1"/>
</dbReference>
<dbReference type="EMBL" id="CP064939">
    <property type="protein sequence ID" value="QPH37874.1"/>
    <property type="molecule type" value="Genomic_DNA"/>
</dbReference>
<gene>
    <name evidence="12" type="ORF">IZT61_12210</name>
</gene>
<organism evidence="12 13">
    <name type="scientific">Pedobacter endophyticus</name>
    <dbReference type="NCBI Taxonomy" id="2789740"/>
    <lineage>
        <taxon>Bacteria</taxon>
        <taxon>Pseudomonadati</taxon>
        <taxon>Bacteroidota</taxon>
        <taxon>Sphingobacteriia</taxon>
        <taxon>Sphingobacteriales</taxon>
        <taxon>Sphingobacteriaceae</taxon>
        <taxon>Pedobacter</taxon>
    </lineage>
</organism>
<keyword evidence="2 8" id="KW-0813">Transport</keyword>
<keyword evidence="13" id="KW-1185">Reference proteome</keyword>
<dbReference type="InterPro" id="IPR023996">
    <property type="entry name" value="TonB-dep_OMP_SusC/RagA"/>
</dbReference>
<dbReference type="KEGG" id="pex:IZT61_12210"/>
<dbReference type="RefSeq" id="WP_196097186.1">
    <property type="nucleotide sequence ID" value="NZ_CP064939.1"/>
</dbReference>
<evidence type="ECO:0000259" key="10">
    <source>
        <dbReference type="Pfam" id="PF00593"/>
    </source>
</evidence>
<evidence type="ECO:0000256" key="8">
    <source>
        <dbReference type="PROSITE-ProRule" id="PRU01360"/>
    </source>
</evidence>
<evidence type="ECO:0000256" key="4">
    <source>
        <dbReference type="ARBA" id="ARBA00022692"/>
    </source>
</evidence>
<name>A0A7U3Q3U9_9SPHI</name>
<keyword evidence="7 8" id="KW-0998">Cell outer membrane</keyword>
<dbReference type="NCBIfam" id="TIGR04056">
    <property type="entry name" value="OMP_RagA_SusC"/>
    <property type="match status" value="1"/>
</dbReference>
<keyword evidence="4 8" id="KW-0812">Transmembrane</keyword>
<dbReference type="InterPro" id="IPR037066">
    <property type="entry name" value="Plug_dom_sf"/>
</dbReference>
<proteinExistence type="inferred from homology"/>
<comment type="subcellular location">
    <subcellularLocation>
        <location evidence="1 8">Cell outer membrane</location>
        <topology evidence="1 8">Multi-pass membrane protein</topology>
    </subcellularLocation>
</comment>
<dbReference type="Pfam" id="PF07715">
    <property type="entry name" value="Plug"/>
    <property type="match status" value="1"/>
</dbReference>
<keyword evidence="6 8" id="KW-0472">Membrane</keyword>
<keyword evidence="5 9" id="KW-0798">TonB box</keyword>
<dbReference type="InterPro" id="IPR023997">
    <property type="entry name" value="TonB-dep_OMP_SusC/RagA_CS"/>
</dbReference>
<dbReference type="InterPro" id="IPR000531">
    <property type="entry name" value="Beta-barrel_TonB"/>
</dbReference>
<keyword evidence="3 8" id="KW-1134">Transmembrane beta strand</keyword>
<dbReference type="SUPFAM" id="SSF56935">
    <property type="entry name" value="Porins"/>
    <property type="match status" value="1"/>
</dbReference>
<dbReference type="SUPFAM" id="SSF49464">
    <property type="entry name" value="Carboxypeptidase regulatory domain-like"/>
    <property type="match status" value="1"/>
</dbReference>
<dbReference type="AlphaFoldDB" id="A0A7U3Q3U9"/>
<dbReference type="InterPro" id="IPR039426">
    <property type="entry name" value="TonB-dep_rcpt-like"/>
</dbReference>
<evidence type="ECO:0000256" key="6">
    <source>
        <dbReference type="ARBA" id="ARBA00023136"/>
    </source>
</evidence>
<evidence type="ECO:0000256" key="7">
    <source>
        <dbReference type="ARBA" id="ARBA00023237"/>
    </source>
</evidence>
<evidence type="ECO:0000256" key="2">
    <source>
        <dbReference type="ARBA" id="ARBA00022448"/>
    </source>
</evidence>
<feature type="domain" description="TonB-dependent receptor plug" evidence="11">
    <location>
        <begin position="131"/>
        <end position="234"/>
    </location>
</feature>
<evidence type="ECO:0000313" key="13">
    <source>
        <dbReference type="Proteomes" id="UP000594759"/>
    </source>
</evidence>
<feature type="domain" description="TonB-dependent receptor-like beta-barrel" evidence="10">
    <location>
        <begin position="461"/>
        <end position="867"/>
    </location>
</feature>
<dbReference type="Pfam" id="PF13715">
    <property type="entry name" value="CarbopepD_reg_2"/>
    <property type="match status" value="1"/>
</dbReference>
<dbReference type="PROSITE" id="PS51257">
    <property type="entry name" value="PROKAR_LIPOPROTEIN"/>
    <property type="match status" value="1"/>
</dbReference>
<dbReference type="Proteomes" id="UP000594759">
    <property type="component" value="Chromosome"/>
</dbReference>
<dbReference type="Pfam" id="PF00593">
    <property type="entry name" value="TonB_dep_Rec_b-barrel"/>
    <property type="match status" value="1"/>
</dbReference>
<evidence type="ECO:0000256" key="1">
    <source>
        <dbReference type="ARBA" id="ARBA00004571"/>
    </source>
</evidence>
<comment type="similarity">
    <text evidence="8 9">Belongs to the TonB-dependent receptor family.</text>
</comment>
<dbReference type="InterPro" id="IPR012910">
    <property type="entry name" value="Plug_dom"/>
</dbReference>
<evidence type="ECO:0000313" key="12">
    <source>
        <dbReference type="EMBL" id="QPH37874.1"/>
    </source>
</evidence>
<dbReference type="PROSITE" id="PS52016">
    <property type="entry name" value="TONB_DEPENDENT_REC_3"/>
    <property type="match status" value="1"/>
</dbReference>
<dbReference type="InterPro" id="IPR036942">
    <property type="entry name" value="Beta-barrel_TonB_sf"/>
</dbReference>
<dbReference type="GO" id="GO:0009279">
    <property type="term" value="C:cell outer membrane"/>
    <property type="evidence" value="ECO:0007669"/>
    <property type="project" value="UniProtKB-SubCell"/>
</dbReference>
<reference evidence="12 13" key="1">
    <citation type="submission" date="2020-11" db="EMBL/GenBank/DDBJ databases">
        <title>Pedobacter endophytica, an endophytic bacteria isolated form Carex pumila.</title>
        <authorList>
            <person name="Peng Y."/>
            <person name="Jiang L."/>
            <person name="Lee J."/>
        </authorList>
    </citation>
    <scope>NUCLEOTIDE SEQUENCE [LARGE SCALE GENOMIC DNA]</scope>
    <source>
        <strain evidence="12 13">JBR3-12</strain>
    </source>
</reference>
<protein>
    <submittedName>
        <fullName evidence="12">SusC/RagA family TonB-linked outer membrane protein</fullName>
    </submittedName>
</protein>